<evidence type="ECO:0000256" key="2">
    <source>
        <dbReference type="SAM" id="Phobius"/>
    </source>
</evidence>
<evidence type="ECO:0000313" key="4">
    <source>
        <dbReference type="Proteomes" id="UP000565711"/>
    </source>
</evidence>
<evidence type="ECO:0000256" key="1">
    <source>
        <dbReference type="SAM" id="MobiDB-lite"/>
    </source>
</evidence>
<sequence>MPNTSAKSAKAIRAAAKSAPGGAISGGSEAATRRRVPWTLIGAVVVIAVLVVTLAVYFVPKIRHHAEDEDSKQSPTGQMNNELPAGIPGIPGIPGMPGVPLPGESAPAG</sequence>
<gene>
    <name evidence="3" type="ORF">HGA08_10550</name>
</gene>
<keyword evidence="2" id="KW-1133">Transmembrane helix</keyword>
<dbReference type="AlphaFoldDB" id="A0A846XXX1"/>
<feature type="region of interest" description="Disordered" evidence="1">
    <location>
        <begin position="65"/>
        <end position="109"/>
    </location>
</feature>
<name>A0A846XXX1_9NOCA</name>
<accession>A0A846XXX1</accession>
<keyword evidence="4" id="KW-1185">Reference proteome</keyword>
<feature type="region of interest" description="Disordered" evidence="1">
    <location>
        <begin position="1"/>
        <end position="30"/>
    </location>
</feature>
<dbReference type="Proteomes" id="UP000565711">
    <property type="component" value="Unassembled WGS sequence"/>
</dbReference>
<organism evidence="3 4">
    <name type="scientific">Nocardia vermiculata</name>
    <dbReference type="NCBI Taxonomy" id="257274"/>
    <lineage>
        <taxon>Bacteria</taxon>
        <taxon>Bacillati</taxon>
        <taxon>Actinomycetota</taxon>
        <taxon>Actinomycetes</taxon>
        <taxon>Mycobacteriales</taxon>
        <taxon>Nocardiaceae</taxon>
        <taxon>Nocardia</taxon>
    </lineage>
</organism>
<proteinExistence type="predicted"/>
<reference evidence="3 4" key="1">
    <citation type="submission" date="2020-04" db="EMBL/GenBank/DDBJ databases">
        <title>MicrobeNet Type strains.</title>
        <authorList>
            <person name="Nicholson A.C."/>
        </authorList>
    </citation>
    <scope>NUCLEOTIDE SEQUENCE [LARGE SCALE GENOMIC DNA]</scope>
    <source>
        <strain evidence="3 4">JCM 12354</strain>
    </source>
</reference>
<protein>
    <submittedName>
        <fullName evidence="3">Uncharacterized protein</fullName>
    </submittedName>
</protein>
<evidence type="ECO:0000313" key="3">
    <source>
        <dbReference type="EMBL" id="NKY50650.1"/>
    </source>
</evidence>
<comment type="caution">
    <text evidence="3">The sequence shown here is derived from an EMBL/GenBank/DDBJ whole genome shotgun (WGS) entry which is preliminary data.</text>
</comment>
<keyword evidence="2" id="KW-0812">Transmembrane</keyword>
<feature type="transmembrane region" description="Helical" evidence="2">
    <location>
        <begin position="38"/>
        <end position="59"/>
    </location>
</feature>
<dbReference type="RefSeq" id="WP_067871459.1">
    <property type="nucleotide sequence ID" value="NZ_JAAXOP010000004.1"/>
</dbReference>
<dbReference type="EMBL" id="JAAXOP010000004">
    <property type="protein sequence ID" value="NKY50650.1"/>
    <property type="molecule type" value="Genomic_DNA"/>
</dbReference>
<keyword evidence="2" id="KW-0472">Membrane</keyword>